<protein>
    <submittedName>
        <fullName evidence="3">Glycosyl transferase family 9</fullName>
    </submittedName>
</protein>
<gene>
    <name evidence="3" type="ORF">DFE_1121</name>
</gene>
<dbReference type="GO" id="GO:0005829">
    <property type="term" value="C:cytosol"/>
    <property type="evidence" value="ECO:0007669"/>
    <property type="project" value="TreeGrafter"/>
</dbReference>
<dbReference type="GO" id="GO:0008713">
    <property type="term" value="F:ADP-heptose-lipopolysaccharide heptosyltransferase activity"/>
    <property type="evidence" value="ECO:0007669"/>
    <property type="project" value="TreeGrafter"/>
</dbReference>
<name>A0A2Z6AX67_9BACT</name>
<dbReference type="AlphaFoldDB" id="A0A2Z6AX67"/>
<dbReference type="CDD" id="cd03789">
    <property type="entry name" value="GT9_LPS_heptosyltransferase"/>
    <property type="match status" value="1"/>
</dbReference>
<dbReference type="KEGG" id="dfl:DFE_1121"/>
<dbReference type="PANTHER" id="PTHR30160">
    <property type="entry name" value="TETRAACYLDISACCHARIDE 4'-KINASE-RELATED"/>
    <property type="match status" value="1"/>
</dbReference>
<reference evidence="3 4" key="1">
    <citation type="journal article" date="2018" name="Sci. Adv.">
        <title>Multi-heme cytochromes provide a pathway for survival in energy-limited environments.</title>
        <authorList>
            <person name="Deng X."/>
            <person name="Dohmae N."/>
            <person name="Nealson K.H."/>
            <person name="Hashimoto K."/>
            <person name="Okamoto A."/>
        </authorList>
    </citation>
    <scope>NUCLEOTIDE SEQUENCE [LARGE SCALE GENOMIC DNA]</scope>
    <source>
        <strain evidence="3 4">IS5</strain>
    </source>
</reference>
<proteinExistence type="predicted"/>
<keyword evidence="4" id="KW-1185">Reference proteome</keyword>
<dbReference type="PANTHER" id="PTHR30160:SF1">
    <property type="entry name" value="LIPOPOLYSACCHARIDE 1,2-N-ACETYLGLUCOSAMINETRANSFERASE-RELATED"/>
    <property type="match status" value="1"/>
</dbReference>
<evidence type="ECO:0000256" key="1">
    <source>
        <dbReference type="ARBA" id="ARBA00022676"/>
    </source>
</evidence>
<sequence>MTSQDMTIDLDPKGVRRILVCQLRQIGDVLLSTPSIRLLRKRFPNAQIHLLTEKKTLSMVENNPDVTRVWAIDKKAHKNIAAQLAFYWQVASQRYDLVVDFQQLPRIRWVVALSRLFPPESGPQVRLTYDPPWYNRWLYTHWSSPVHGYAAMTKASVLRPLGISWNKEPPRLFLTATEQARAKAILIDHGIGPDDVLITVDPSHRRATRQWPEGHYGELIRLASQADSRLKFLVFYGPGEEHVARAVQDAAGVPACIVTKSMLSLRDMAGCIKHATLHLGNCSAPRHMAVGVGTPTLTVLGSTSNAWTFPGSDHKALAKGLDCQPCNENSCPSGSIRCMTDFMPDEVLPELLECAGLTKENQS</sequence>
<dbReference type="SUPFAM" id="SSF53756">
    <property type="entry name" value="UDP-Glycosyltransferase/glycogen phosphorylase"/>
    <property type="match status" value="1"/>
</dbReference>
<dbReference type="EMBL" id="AP017378">
    <property type="protein sequence ID" value="BBD07847.1"/>
    <property type="molecule type" value="Genomic_DNA"/>
</dbReference>
<dbReference type="Pfam" id="PF01075">
    <property type="entry name" value="Glyco_transf_9"/>
    <property type="match status" value="1"/>
</dbReference>
<dbReference type="InterPro" id="IPR051199">
    <property type="entry name" value="LPS_LOS_Heptosyltrfase"/>
</dbReference>
<evidence type="ECO:0000313" key="3">
    <source>
        <dbReference type="EMBL" id="BBD07847.1"/>
    </source>
</evidence>
<dbReference type="InterPro" id="IPR002201">
    <property type="entry name" value="Glyco_trans_9"/>
</dbReference>
<evidence type="ECO:0000313" key="4">
    <source>
        <dbReference type="Proteomes" id="UP000269883"/>
    </source>
</evidence>
<dbReference type="Proteomes" id="UP000269883">
    <property type="component" value="Chromosome"/>
</dbReference>
<dbReference type="RefSeq" id="WP_232034886.1">
    <property type="nucleotide sequence ID" value="NZ_AP017378.1"/>
</dbReference>
<keyword evidence="2 3" id="KW-0808">Transferase</keyword>
<keyword evidence="1" id="KW-0328">Glycosyltransferase</keyword>
<dbReference type="Gene3D" id="3.40.50.2000">
    <property type="entry name" value="Glycogen Phosphorylase B"/>
    <property type="match status" value="2"/>
</dbReference>
<evidence type="ECO:0000256" key="2">
    <source>
        <dbReference type="ARBA" id="ARBA00022679"/>
    </source>
</evidence>
<organism evidence="3 4">
    <name type="scientific">Desulfovibrio ferrophilus</name>
    <dbReference type="NCBI Taxonomy" id="241368"/>
    <lineage>
        <taxon>Bacteria</taxon>
        <taxon>Pseudomonadati</taxon>
        <taxon>Thermodesulfobacteriota</taxon>
        <taxon>Desulfovibrionia</taxon>
        <taxon>Desulfovibrionales</taxon>
        <taxon>Desulfovibrionaceae</taxon>
        <taxon>Desulfovibrio</taxon>
    </lineage>
</organism>
<accession>A0A2Z6AX67</accession>
<dbReference type="GO" id="GO:0009244">
    <property type="term" value="P:lipopolysaccharide core region biosynthetic process"/>
    <property type="evidence" value="ECO:0007669"/>
    <property type="project" value="TreeGrafter"/>
</dbReference>